<keyword evidence="3" id="KW-0677">Repeat</keyword>
<evidence type="ECO:0000256" key="1">
    <source>
        <dbReference type="ARBA" id="ARBA00022614"/>
    </source>
</evidence>
<dbReference type="Pfam" id="PF13855">
    <property type="entry name" value="LRR_8"/>
    <property type="match status" value="2"/>
</dbReference>
<dbReference type="InterPro" id="IPR050328">
    <property type="entry name" value="Dev_Immune_Receptor"/>
</dbReference>
<dbReference type="AlphaFoldDB" id="A0AAV8WLP6"/>
<reference evidence="6" key="1">
    <citation type="journal article" date="2023" name="Insect Mol. Biol.">
        <title>Genome sequencing provides insights into the evolution of gene families encoding plant cell wall-degrading enzymes in longhorned beetles.</title>
        <authorList>
            <person name="Shin N.R."/>
            <person name="Okamura Y."/>
            <person name="Kirsch R."/>
            <person name="Pauchet Y."/>
        </authorList>
    </citation>
    <scope>NUCLEOTIDE SEQUENCE</scope>
    <source>
        <strain evidence="6">RBIC_L_NR</strain>
    </source>
</reference>
<keyword evidence="1" id="KW-0433">Leucine-rich repeat</keyword>
<dbReference type="PANTHER" id="PTHR24373:SF275">
    <property type="entry name" value="TIR DOMAIN-CONTAINING PROTEIN"/>
    <property type="match status" value="1"/>
</dbReference>
<evidence type="ECO:0000256" key="3">
    <source>
        <dbReference type="ARBA" id="ARBA00022737"/>
    </source>
</evidence>
<keyword evidence="7" id="KW-1185">Reference proteome</keyword>
<feature type="signal peptide" evidence="5">
    <location>
        <begin position="1"/>
        <end position="27"/>
    </location>
</feature>
<dbReference type="SMART" id="SM00369">
    <property type="entry name" value="LRR_TYP"/>
    <property type="match status" value="6"/>
</dbReference>
<dbReference type="InterPro" id="IPR032675">
    <property type="entry name" value="LRR_dom_sf"/>
</dbReference>
<dbReference type="PROSITE" id="PS51450">
    <property type="entry name" value="LRR"/>
    <property type="match status" value="5"/>
</dbReference>
<gene>
    <name evidence="6" type="ORF">NQ314_020089</name>
</gene>
<evidence type="ECO:0000313" key="7">
    <source>
        <dbReference type="Proteomes" id="UP001162156"/>
    </source>
</evidence>
<keyword evidence="2 5" id="KW-0732">Signal</keyword>
<feature type="chain" id="PRO_5043675922" evidence="5">
    <location>
        <begin position="28"/>
        <end position="431"/>
    </location>
</feature>
<protein>
    <submittedName>
        <fullName evidence="6">Uncharacterized protein</fullName>
    </submittedName>
</protein>
<name>A0AAV8WLP6_9CUCU</name>
<dbReference type="EMBL" id="JANEYF010005661">
    <property type="protein sequence ID" value="KAJ8927419.1"/>
    <property type="molecule type" value="Genomic_DNA"/>
</dbReference>
<dbReference type="PANTHER" id="PTHR24373">
    <property type="entry name" value="SLIT RELATED LEUCINE-RICH REPEAT NEURONAL PROTEIN"/>
    <property type="match status" value="1"/>
</dbReference>
<dbReference type="Proteomes" id="UP001162156">
    <property type="component" value="Unassembled WGS sequence"/>
</dbReference>
<dbReference type="SUPFAM" id="SSF52058">
    <property type="entry name" value="L domain-like"/>
    <property type="match status" value="1"/>
</dbReference>
<evidence type="ECO:0000256" key="4">
    <source>
        <dbReference type="SAM" id="Phobius"/>
    </source>
</evidence>
<sequence length="431" mass="49405">MNMMYLFYPVHKLLCLSLFLHFSPALSTPTQCALNAKTVTFSSLVQFQGSSSSFNPSDPTYQGNVVDFNFASIDRLPRNSFISFDSDRIIKLTLNHKRIKTIEDGAFSGLFCLHYLELRHNNISSITEDVFQGLPNLQQLDLSENLFEHISSLIFRDLRNLVVLNLSKNNIRTINTLAFFNLTKLESLDLSFNKIRNIPSIVFNPLVSVKEIYLNNNYLGDIEPEKWTGLNNLELLNLADNNLYKFDPFYNFSFAGLKTLNLSGNLLTSLNVFNLRKNFAKLKLIDITENNWFCEDLEVINHELADSKIIQWGAVNCTVSGEYKSPTTEKVTLSTTPTTATTKVIKKLRDYSKEVFVQNGEILYTGKKVVENIRHVENILVFLFVLVVVFVIVDMSVRIGFCQYFYNRMTGRNPGYIDGNNVEHMMLMRHN</sequence>
<evidence type="ECO:0000256" key="2">
    <source>
        <dbReference type="ARBA" id="ARBA00022729"/>
    </source>
</evidence>
<proteinExistence type="predicted"/>
<organism evidence="6 7">
    <name type="scientific">Rhamnusium bicolor</name>
    <dbReference type="NCBI Taxonomy" id="1586634"/>
    <lineage>
        <taxon>Eukaryota</taxon>
        <taxon>Metazoa</taxon>
        <taxon>Ecdysozoa</taxon>
        <taxon>Arthropoda</taxon>
        <taxon>Hexapoda</taxon>
        <taxon>Insecta</taxon>
        <taxon>Pterygota</taxon>
        <taxon>Neoptera</taxon>
        <taxon>Endopterygota</taxon>
        <taxon>Coleoptera</taxon>
        <taxon>Polyphaga</taxon>
        <taxon>Cucujiformia</taxon>
        <taxon>Chrysomeloidea</taxon>
        <taxon>Cerambycidae</taxon>
        <taxon>Lepturinae</taxon>
        <taxon>Rhagiini</taxon>
        <taxon>Rhamnusium</taxon>
    </lineage>
</organism>
<keyword evidence="4" id="KW-1133">Transmembrane helix</keyword>
<keyword evidence="4" id="KW-0812">Transmembrane</keyword>
<dbReference type="InterPro" id="IPR001611">
    <property type="entry name" value="Leu-rich_rpt"/>
</dbReference>
<evidence type="ECO:0000256" key="5">
    <source>
        <dbReference type="SAM" id="SignalP"/>
    </source>
</evidence>
<dbReference type="SMART" id="SM00365">
    <property type="entry name" value="LRR_SD22"/>
    <property type="match status" value="5"/>
</dbReference>
<dbReference type="Gene3D" id="3.80.10.10">
    <property type="entry name" value="Ribonuclease Inhibitor"/>
    <property type="match status" value="1"/>
</dbReference>
<evidence type="ECO:0000313" key="6">
    <source>
        <dbReference type="EMBL" id="KAJ8927419.1"/>
    </source>
</evidence>
<comment type="caution">
    <text evidence="6">The sequence shown here is derived from an EMBL/GenBank/DDBJ whole genome shotgun (WGS) entry which is preliminary data.</text>
</comment>
<feature type="transmembrane region" description="Helical" evidence="4">
    <location>
        <begin position="379"/>
        <end position="401"/>
    </location>
</feature>
<keyword evidence="4" id="KW-0472">Membrane</keyword>
<dbReference type="InterPro" id="IPR003591">
    <property type="entry name" value="Leu-rich_rpt_typical-subtyp"/>
</dbReference>
<accession>A0AAV8WLP6</accession>